<protein>
    <recommendedName>
        <fullName evidence="2">Fibrinogen C-terminal domain-containing protein</fullName>
    </recommendedName>
</protein>
<dbReference type="InParanoid" id="A0A1X7UTW2"/>
<dbReference type="AlphaFoldDB" id="A0A1X7UTW2"/>
<dbReference type="InterPro" id="IPR050373">
    <property type="entry name" value="Fibrinogen_C-term_domain"/>
</dbReference>
<proteinExistence type="predicted"/>
<dbReference type="STRING" id="400682.A0A1X7UTW2"/>
<accession>A0A1X7UTW2</accession>
<feature type="domain" description="Fibrinogen C-terminal" evidence="2">
    <location>
        <begin position="1"/>
        <end position="77"/>
    </location>
</feature>
<dbReference type="InterPro" id="IPR036056">
    <property type="entry name" value="Fibrinogen-like_C"/>
</dbReference>
<dbReference type="Gene3D" id="3.90.215.10">
    <property type="entry name" value="Gamma Fibrinogen, chain A, domain 1"/>
    <property type="match status" value="2"/>
</dbReference>
<sequence length="196" mass="22246">MVVAWTIFQRRQDESVDFYMNWTDYESGFGDLTGEFWLELNKIHRLTKEGSNTLRVNLGDFEGNTAYANYSTFTVNDGNCAQTHTGAWWYRGCYDSNLNGRYFNTSTITIDEGEGSYCMASTGYKHEPSLYIRTCCNSSNLGQTIRMREGRVKTIMVCPDVRPQACPPPDCKEWYSNGSTISGLYNINPDGGTPFE</sequence>
<evidence type="ECO:0000313" key="3">
    <source>
        <dbReference type="EnsemblMetazoa" id="Aqu2.1.30812_001"/>
    </source>
</evidence>
<dbReference type="PANTHER" id="PTHR19143">
    <property type="entry name" value="FIBRINOGEN/TENASCIN/ANGIOPOEITIN"/>
    <property type="match status" value="1"/>
</dbReference>
<dbReference type="InterPro" id="IPR002181">
    <property type="entry name" value="Fibrinogen_a/b/g_C_dom"/>
</dbReference>
<evidence type="ECO:0000259" key="2">
    <source>
        <dbReference type="PROSITE" id="PS51406"/>
    </source>
</evidence>
<dbReference type="GO" id="GO:0005615">
    <property type="term" value="C:extracellular space"/>
    <property type="evidence" value="ECO:0007669"/>
    <property type="project" value="TreeGrafter"/>
</dbReference>
<dbReference type="PROSITE" id="PS51406">
    <property type="entry name" value="FIBRINOGEN_C_2"/>
    <property type="match status" value="1"/>
</dbReference>
<dbReference type="SMART" id="SM00186">
    <property type="entry name" value="FBG"/>
    <property type="match status" value="1"/>
</dbReference>
<evidence type="ECO:0000256" key="1">
    <source>
        <dbReference type="ARBA" id="ARBA00023157"/>
    </source>
</evidence>
<dbReference type="EnsemblMetazoa" id="Aqu2.1.30812_001">
    <property type="protein sequence ID" value="Aqu2.1.30812_001"/>
    <property type="gene ID" value="Aqu2.1.30812"/>
</dbReference>
<dbReference type="OrthoDB" id="6114955at2759"/>
<organism evidence="3">
    <name type="scientific">Amphimedon queenslandica</name>
    <name type="common">Sponge</name>
    <dbReference type="NCBI Taxonomy" id="400682"/>
    <lineage>
        <taxon>Eukaryota</taxon>
        <taxon>Metazoa</taxon>
        <taxon>Porifera</taxon>
        <taxon>Demospongiae</taxon>
        <taxon>Heteroscleromorpha</taxon>
        <taxon>Haplosclerida</taxon>
        <taxon>Niphatidae</taxon>
        <taxon>Amphimedon</taxon>
    </lineage>
</organism>
<dbReference type="Pfam" id="PF00147">
    <property type="entry name" value="Fibrinogen_C"/>
    <property type="match status" value="1"/>
</dbReference>
<dbReference type="InterPro" id="IPR014716">
    <property type="entry name" value="Fibrinogen_a/b/g_C_1"/>
</dbReference>
<dbReference type="PROSITE" id="PS00514">
    <property type="entry name" value="FIBRINOGEN_C_1"/>
    <property type="match status" value="1"/>
</dbReference>
<dbReference type="PANTHER" id="PTHR19143:SF458">
    <property type="entry name" value="FIBRINOGEN C-TERMINAL DOMAIN-CONTAINING PROTEIN-RELATED"/>
    <property type="match status" value="1"/>
</dbReference>
<dbReference type="InterPro" id="IPR020837">
    <property type="entry name" value="Fibrinogen_CS"/>
</dbReference>
<keyword evidence="1" id="KW-1015">Disulfide bond</keyword>
<name>A0A1X7UTW2_AMPQE</name>
<reference evidence="3" key="1">
    <citation type="submission" date="2017-05" db="UniProtKB">
        <authorList>
            <consortium name="EnsemblMetazoa"/>
        </authorList>
    </citation>
    <scope>IDENTIFICATION</scope>
</reference>
<dbReference type="SUPFAM" id="SSF56496">
    <property type="entry name" value="Fibrinogen C-terminal domain-like"/>
    <property type="match status" value="1"/>
</dbReference>